<comment type="similarity">
    <text evidence="1 7">Belongs to the Lgt family.</text>
</comment>
<dbReference type="Proteomes" id="UP000824109">
    <property type="component" value="Unassembled WGS sequence"/>
</dbReference>
<evidence type="ECO:0000256" key="7">
    <source>
        <dbReference type="HAMAP-Rule" id="MF_01147"/>
    </source>
</evidence>
<organism evidence="8 9">
    <name type="scientific">Candidatus Ornithomonoglobus merdipullorum</name>
    <dbReference type="NCBI Taxonomy" id="2840895"/>
    <lineage>
        <taxon>Bacteria</taxon>
        <taxon>Bacillati</taxon>
        <taxon>Bacillota</taxon>
        <taxon>Clostridia</taxon>
        <taxon>Candidatus Ornithomonoglobus</taxon>
    </lineage>
</organism>
<dbReference type="EC" id="2.5.1.145" evidence="7"/>
<evidence type="ECO:0000256" key="1">
    <source>
        <dbReference type="ARBA" id="ARBA00007150"/>
    </source>
</evidence>
<feature type="binding site" evidence="7">
    <location>
        <position position="145"/>
    </location>
    <ligand>
        <name>a 1,2-diacyl-sn-glycero-3-phospho-(1'-sn-glycerol)</name>
        <dbReference type="ChEBI" id="CHEBI:64716"/>
    </ligand>
</feature>
<keyword evidence="5 7" id="KW-1133">Transmembrane helix</keyword>
<keyword evidence="4 7" id="KW-0812">Transmembrane</keyword>
<name>A0A9D1SFR5_9FIRM</name>
<comment type="function">
    <text evidence="7">Catalyzes the transfer of the diacylglyceryl group from phosphatidylglycerol to the sulfhydryl group of the N-terminal cysteine of a prolipoprotein, the first step in the formation of mature lipoproteins.</text>
</comment>
<evidence type="ECO:0000313" key="9">
    <source>
        <dbReference type="Proteomes" id="UP000824109"/>
    </source>
</evidence>
<dbReference type="PANTHER" id="PTHR30589:SF0">
    <property type="entry name" value="PHOSPHATIDYLGLYCEROL--PROLIPOPROTEIN DIACYLGLYCERYL TRANSFERASE"/>
    <property type="match status" value="1"/>
</dbReference>
<keyword evidence="2 7" id="KW-1003">Cell membrane</keyword>
<comment type="pathway">
    <text evidence="7">Protein modification; lipoprotein biosynthesis (diacylglyceryl transfer).</text>
</comment>
<evidence type="ECO:0000256" key="4">
    <source>
        <dbReference type="ARBA" id="ARBA00022692"/>
    </source>
</evidence>
<feature type="transmembrane region" description="Helical" evidence="7">
    <location>
        <begin position="231"/>
        <end position="257"/>
    </location>
</feature>
<feature type="transmembrane region" description="Helical" evidence="7">
    <location>
        <begin position="59"/>
        <end position="82"/>
    </location>
</feature>
<dbReference type="AlphaFoldDB" id="A0A9D1SFR5"/>
<proteinExistence type="inferred from homology"/>
<reference evidence="8" key="2">
    <citation type="journal article" date="2021" name="PeerJ">
        <title>Extensive microbial diversity within the chicken gut microbiome revealed by metagenomics and culture.</title>
        <authorList>
            <person name="Gilroy R."/>
            <person name="Ravi A."/>
            <person name="Getino M."/>
            <person name="Pursley I."/>
            <person name="Horton D.L."/>
            <person name="Alikhan N.F."/>
            <person name="Baker D."/>
            <person name="Gharbi K."/>
            <person name="Hall N."/>
            <person name="Watson M."/>
            <person name="Adriaenssens E.M."/>
            <person name="Foster-Nyarko E."/>
            <person name="Jarju S."/>
            <person name="Secka A."/>
            <person name="Antonio M."/>
            <person name="Oren A."/>
            <person name="Chaudhuri R.R."/>
            <person name="La Ragione R."/>
            <person name="Hildebrand F."/>
            <person name="Pallen M.J."/>
        </authorList>
    </citation>
    <scope>NUCLEOTIDE SEQUENCE</scope>
    <source>
        <strain evidence="8">USAMLcec3-3695</strain>
    </source>
</reference>
<dbReference type="PROSITE" id="PS01311">
    <property type="entry name" value="LGT"/>
    <property type="match status" value="1"/>
</dbReference>
<keyword evidence="3 7" id="KW-0808">Transferase</keyword>
<comment type="caution">
    <text evidence="8">The sequence shown here is derived from an EMBL/GenBank/DDBJ whole genome shotgun (WGS) entry which is preliminary data.</text>
</comment>
<dbReference type="EMBL" id="DVNB01000096">
    <property type="protein sequence ID" value="HIU57998.1"/>
    <property type="molecule type" value="Genomic_DNA"/>
</dbReference>
<keyword evidence="6 7" id="KW-0472">Membrane</keyword>
<dbReference type="GO" id="GO:0042158">
    <property type="term" value="P:lipoprotein biosynthetic process"/>
    <property type="evidence" value="ECO:0007669"/>
    <property type="project" value="UniProtKB-UniRule"/>
</dbReference>
<comment type="catalytic activity">
    <reaction evidence="7">
        <text>L-cysteinyl-[prolipoprotein] + a 1,2-diacyl-sn-glycero-3-phospho-(1'-sn-glycerol) = an S-1,2-diacyl-sn-glyceryl-L-cysteinyl-[prolipoprotein] + sn-glycerol 1-phosphate + H(+)</text>
        <dbReference type="Rhea" id="RHEA:56712"/>
        <dbReference type="Rhea" id="RHEA-COMP:14679"/>
        <dbReference type="Rhea" id="RHEA-COMP:14680"/>
        <dbReference type="ChEBI" id="CHEBI:15378"/>
        <dbReference type="ChEBI" id="CHEBI:29950"/>
        <dbReference type="ChEBI" id="CHEBI:57685"/>
        <dbReference type="ChEBI" id="CHEBI:64716"/>
        <dbReference type="ChEBI" id="CHEBI:140658"/>
        <dbReference type="EC" id="2.5.1.145"/>
    </reaction>
</comment>
<sequence>MTNNIAFPRLGISFDIDPVALRIGSKNIYWYALIILAGFLLGLLLASHNSEKRGIKRDNVWDIALIGIVAGIICARIYYVLFALDEFKDDPLDVFKIWEGGLAIYGGIIGAVISTTIYCIIKRINLPNALDVCCPGLLLGQCIGRWGNFVNCEVYGQVTDSLFGMSINGADPVQPLFLYESLWSLAGVILILLLRDKKTKNGQVVLFYLFWYSCGRLVLEGMRNTSYILYLIPGVLGISQFVAALLILISVVGFIYVTKSKRKCFVPIPPIKREGNEPSNDMDKTDAN</sequence>
<comment type="subcellular location">
    <subcellularLocation>
        <location evidence="7">Cell membrane</location>
        <topology evidence="7">Multi-pass membrane protein</topology>
    </subcellularLocation>
</comment>
<evidence type="ECO:0000256" key="3">
    <source>
        <dbReference type="ARBA" id="ARBA00022679"/>
    </source>
</evidence>
<accession>A0A9D1SFR5</accession>
<dbReference type="InterPro" id="IPR001640">
    <property type="entry name" value="Lgt"/>
</dbReference>
<feature type="transmembrane region" description="Helical" evidence="7">
    <location>
        <begin position="102"/>
        <end position="121"/>
    </location>
</feature>
<evidence type="ECO:0000256" key="2">
    <source>
        <dbReference type="ARBA" id="ARBA00022475"/>
    </source>
</evidence>
<feature type="transmembrane region" description="Helical" evidence="7">
    <location>
        <begin position="28"/>
        <end position="47"/>
    </location>
</feature>
<feature type="transmembrane region" description="Helical" evidence="7">
    <location>
        <begin position="201"/>
        <end position="219"/>
    </location>
</feature>
<dbReference type="GO" id="GO:0008961">
    <property type="term" value="F:phosphatidylglycerol-prolipoprotein diacylglyceryl transferase activity"/>
    <property type="evidence" value="ECO:0007669"/>
    <property type="project" value="UniProtKB-UniRule"/>
</dbReference>
<evidence type="ECO:0000256" key="5">
    <source>
        <dbReference type="ARBA" id="ARBA00022989"/>
    </source>
</evidence>
<gene>
    <name evidence="7 8" type="primary">lgt</name>
    <name evidence="8" type="ORF">IAA61_09360</name>
</gene>
<evidence type="ECO:0000256" key="6">
    <source>
        <dbReference type="ARBA" id="ARBA00023136"/>
    </source>
</evidence>
<dbReference type="PANTHER" id="PTHR30589">
    <property type="entry name" value="PROLIPOPROTEIN DIACYLGLYCERYL TRANSFERASE"/>
    <property type="match status" value="1"/>
</dbReference>
<dbReference type="HAMAP" id="MF_01147">
    <property type="entry name" value="Lgt"/>
    <property type="match status" value="1"/>
</dbReference>
<protein>
    <recommendedName>
        <fullName evidence="7">Phosphatidylglycerol--prolipoprotein diacylglyceryl transferase</fullName>
        <ecNumber evidence="7">2.5.1.145</ecNumber>
    </recommendedName>
</protein>
<reference evidence="8" key="1">
    <citation type="submission" date="2020-10" db="EMBL/GenBank/DDBJ databases">
        <authorList>
            <person name="Gilroy R."/>
        </authorList>
    </citation>
    <scope>NUCLEOTIDE SEQUENCE</scope>
    <source>
        <strain evidence="8">USAMLcec3-3695</strain>
    </source>
</reference>
<dbReference type="Pfam" id="PF01790">
    <property type="entry name" value="LGT"/>
    <property type="match status" value="1"/>
</dbReference>
<dbReference type="NCBIfam" id="TIGR00544">
    <property type="entry name" value="lgt"/>
    <property type="match status" value="1"/>
</dbReference>
<dbReference type="GO" id="GO:0005886">
    <property type="term" value="C:plasma membrane"/>
    <property type="evidence" value="ECO:0007669"/>
    <property type="project" value="UniProtKB-SubCell"/>
</dbReference>
<evidence type="ECO:0000313" key="8">
    <source>
        <dbReference type="EMBL" id="HIU57998.1"/>
    </source>
</evidence>